<name>A0A9W8MNR5_9AGAR</name>
<feature type="compositionally biased region" description="Low complexity" evidence="1">
    <location>
        <begin position="384"/>
        <end position="398"/>
    </location>
</feature>
<feature type="region of interest" description="Disordered" evidence="1">
    <location>
        <begin position="375"/>
        <end position="398"/>
    </location>
</feature>
<dbReference type="AlphaFoldDB" id="A0A9W8MNR5"/>
<accession>A0A9W8MNR5</accession>
<feature type="compositionally biased region" description="Basic and acidic residues" evidence="1">
    <location>
        <begin position="264"/>
        <end position="283"/>
    </location>
</feature>
<feature type="region of interest" description="Disordered" evidence="1">
    <location>
        <begin position="1"/>
        <end position="36"/>
    </location>
</feature>
<proteinExistence type="predicted"/>
<dbReference type="EMBL" id="JANKHO010003625">
    <property type="protein sequence ID" value="KAJ3482096.1"/>
    <property type="molecule type" value="Genomic_DNA"/>
</dbReference>
<feature type="compositionally biased region" description="Acidic residues" evidence="1">
    <location>
        <begin position="203"/>
        <end position="217"/>
    </location>
</feature>
<reference evidence="2" key="1">
    <citation type="submission" date="2022-07" db="EMBL/GenBank/DDBJ databases">
        <title>Genome Sequence of Agrocybe chaxingu.</title>
        <authorList>
            <person name="Buettner E."/>
        </authorList>
    </citation>
    <scope>NUCLEOTIDE SEQUENCE</scope>
    <source>
        <strain evidence="2">MP-N11</strain>
    </source>
</reference>
<protein>
    <submittedName>
        <fullName evidence="2">Uncharacterized protein</fullName>
    </submittedName>
</protein>
<organism evidence="2 3">
    <name type="scientific">Agrocybe chaxingu</name>
    <dbReference type="NCBI Taxonomy" id="84603"/>
    <lineage>
        <taxon>Eukaryota</taxon>
        <taxon>Fungi</taxon>
        <taxon>Dikarya</taxon>
        <taxon>Basidiomycota</taxon>
        <taxon>Agaricomycotina</taxon>
        <taxon>Agaricomycetes</taxon>
        <taxon>Agaricomycetidae</taxon>
        <taxon>Agaricales</taxon>
        <taxon>Agaricineae</taxon>
        <taxon>Strophariaceae</taxon>
        <taxon>Agrocybe</taxon>
    </lineage>
</organism>
<sequence>MLPNSNALPPQTAGMLSPTTLADQTSPAGSSAGPDSAQLWNEIEQMMDPGMMNAIPGLHLSVALPPGAQGVLKSAGLGSFGQGGSALANVNAVGQGSGQVPSLPLPPVGVLALAARSQGIEDRSAGAANGKEEPKTVGDLVGSSPAFEETFSPTLPFTPEEERVAGVRKARAEGAKSAVSPPASAKPNPKRRGRTLKDALAMEMEDEDDDEDGEDSDGSVYSKEEGADNGFVQRPRLGRAVSRKQAAATPANANVNSRMPSASRSRERDNLVVDERDTNRDSTRSSTSTLTVTSMHVPTTIVRNVSIARRAGAYVIDQPSRSPVDSKQLPDPPSPLNSQFQLAIAGTTVDDSNDNGRRRCLPTVVLSRWGADTLTNTGQDFVRPTAATAPSSSITSHQ</sequence>
<dbReference type="Proteomes" id="UP001148786">
    <property type="component" value="Unassembled WGS sequence"/>
</dbReference>
<feature type="region of interest" description="Disordered" evidence="1">
    <location>
        <begin position="122"/>
        <end position="291"/>
    </location>
</feature>
<evidence type="ECO:0000313" key="3">
    <source>
        <dbReference type="Proteomes" id="UP001148786"/>
    </source>
</evidence>
<feature type="compositionally biased region" description="Low complexity" evidence="1">
    <location>
        <begin position="175"/>
        <end position="187"/>
    </location>
</feature>
<evidence type="ECO:0000256" key="1">
    <source>
        <dbReference type="SAM" id="MobiDB-lite"/>
    </source>
</evidence>
<feature type="compositionally biased region" description="Low complexity" evidence="1">
    <location>
        <begin position="26"/>
        <end position="36"/>
    </location>
</feature>
<feature type="compositionally biased region" description="Polar residues" evidence="1">
    <location>
        <begin position="251"/>
        <end position="263"/>
    </location>
</feature>
<comment type="caution">
    <text evidence="2">The sequence shown here is derived from an EMBL/GenBank/DDBJ whole genome shotgun (WGS) entry which is preliminary data.</text>
</comment>
<evidence type="ECO:0000313" key="2">
    <source>
        <dbReference type="EMBL" id="KAJ3482096.1"/>
    </source>
</evidence>
<feature type="compositionally biased region" description="Basic and acidic residues" evidence="1">
    <location>
        <begin position="160"/>
        <end position="174"/>
    </location>
</feature>
<gene>
    <name evidence="2" type="ORF">NLJ89_g12162</name>
</gene>
<keyword evidence="3" id="KW-1185">Reference proteome</keyword>
<feature type="compositionally biased region" description="Basic and acidic residues" evidence="1">
    <location>
        <begin position="122"/>
        <end position="136"/>
    </location>
</feature>